<keyword evidence="1" id="KW-0378">Hydrolase</keyword>
<organism evidence="3 4">
    <name type="scientific">Halobellus salinus</name>
    <dbReference type="NCBI Taxonomy" id="931585"/>
    <lineage>
        <taxon>Archaea</taxon>
        <taxon>Methanobacteriati</taxon>
        <taxon>Methanobacteriota</taxon>
        <taxon>Stenosarchaea group</taxon>
        <taxon>Halobacteria</taxon>
        <taxon>Halobacteriales</taxon>
        <taxon>Haloferacaceae</taxon>
        <taxon>Halobellus</taxon>
    </lineage>
</organism>
<dbReference type="Pfam" id="PF00293">
    <property type="entry name" value="NUDIX"/>
    <property type="match status" value="1"/>
</dbReference>
<dbReference type="SUPFAM" id="SSF55811">
    <property type="entry name" value="Nudix"/>
    <property type="match status" value="1"/>
</dbReference>
<comment type="caution">
    <text evidence="3">The sequence shown here is derived from an EMBL/GenBank/DDBJ whole genome shotgun (WGS) entry which is preliminary data.</text>
</comment>
<dbReference type="GO" id="GO:0016787">
    <property type="term" value="F:hydrolase activity"/>
    <property type="evidence" value="ECO:0007669"/>
    <property type="project" value="UniProtKB-KW"/>
</dbReference>
<dbReference type="AlphaFoldDB" id="A0A830EQV7"/>
<dbReference type="Gene3D" id="3.90.79.10">
    <property type="entry name" value="Nucleoside Triphosphate Pyrophosphohydrolase"/>
    <property type="match status" value="1"/>
</dbReference>
<dbReference type="InterPro" id="IPR015797">
    <property type="entry name" value="NUDIX_hydrolase-like_dom_sf"/>
</dbReference>
<evidence type="ECO:0000259" key="2">
    <source>
        <dbReference type="PROSITE" id="PS51462"/>
    </source>
</evidence>
<reference evidence="3" key="2">
    <citation type="submission" date="2020-09" db="EMBL/GenBank/DDBJ databases">
        <authorList>
            <person name="Sun Q."/>
            <person name="Ohkuma M."/>
        </authorList>
    </citation>
    <scope>NUCLEOTIDE SEQUENCE</scope>
    <source>
        <strain evidence="3">JCM 14359</strain>
    </source>
</reference>
<dbReference type="Proteomes" id="UP000653099">
    <property type="component" value="Unassembled WGS sequence"/>
</dbReference>
<dbReference type="EMBL" id="BMOC01000003">
    <property type="protein sequence ID" value="GGJ01244.1"/>
    <property type="molecule type" value="Genomic_DNA"/>
</dbReference>
<proteinExistence type="predicted"/>
<gene>
    <name evidence="3" type="ORF">GCM10008995_08910</name>
</gene>
<evidence type="ECO:0000256" key="1">
    <source>
        <dbReference type="ARBA" id="ARBA00022801"/>
    </source>
</evidence>
<reference evidence="3" key="1">
    <citation type="journal article" date="2014" name="Int. J. Syst. Evol. Microbiol.">
        <title>Complete genome sequence of Corynebacterium casei LMG S-19264T (=DSM 44701T), isolated from a smear-ripened cheese.</title>
        <authorList>
            <consortium name="US DOE Joint Genome Institute (JGI-PGF)"/>
            <person name="Walter F."/>
            <person name="Albersmeier A."/>
            <person name="Kalinowski J."/>
            <person name="Ruckert C."/>
        </authorList>
    </citation>
    <scope>NUCLEOTIDE SEQUENCE</scope>
    <source>
        <strain evidence="3">JCM 14359</strain>
    </source>
</reference>
<dbReference type="PANTHER" id="PTHR43736:SF1">
    <property type="entry name" value="DIHYDRONEOPTERIN TRIPHOSPHATE DIPHOSPHATASE"/>
    <property type="match status" value="1"/>
</dbReference>
<accession>A0A830EQV7</accession>
<dbReference type="PROSITE" id="PS00893">
    <property type="entry name" value="NUDIX_BOX"/>
    <property type="match status" value="1"/>
</dbReference>
<dbReference type="PANTHER" id="PTHR43736">
    <property type="entry name" value="ADP-RIBOSE PYROPHOSPHATASE"/>
    <property type="match status" value="1"/>
</dbReference>
<dbReference type="InterPro" id="IPR000086">
    <property type="entry name" value="NUDIX_hydrolase_dom"/>
</dbReference>
<dbReference type="CDD" id="cd04699">
    <property type="entry name" value="NUDIX_MutT_Nudt1"/>
    <property type="match status" value="1"/>
</dbReference>
<keyword evidence="4" id="KW-1185">Reference proteome</keyword>
<dbReference type="PROSITE" id="PS51462">
    <property type="entry name" value="NUDIX"/>
    <property type="match status" value="1"/>
</dbReference>
<protein>
    <recommendedName>
        <fullName evidence="2">Nudix hydrolase domain-containing protein</fullName>
    </recommendedName>
</protein>
<evidence type="ECO:0000313" key="3">
    <source>
        <dbReference type="EMBL" id="GGJ01244.1"/>
    </source>
</evidence>
<feature type="domain" description="Nudix hydrolase" evidence="2">
    <location>
        <begin position="3"/>
        <end position="144"/>
    </location>
</feature>
<evidence type="ECO:0000313" key="4">
    <source>
        <dbReference type="Proteomes" id="UP000653099"/>
    </source>
</evidence>
<name>A0A830EQV7_9EURY</name>
<dbReference type="OrthoDB" id="25379at2157"/>
<dbReference type="RefSeq" id="WP_188786180.1">
    <property type="nucleotide sequence ID" value="NZ_BMOC01000003.1"/>
</dbReference>
<dbReference type="InterPro" id="IPR020084">
    <property type="entry name" value="NUDIX_hydrolase_CS"/>
</dbReference>
<sequence>MTDVHLEATISLRGTVFAPCGEILVVRRASDGGWELPGGRLAPDENAVEGVHREIVEETGLDTDVGRPVHATSWRNAADEGRFAVYYWCDPTGHGNGIDLGSGADPVTLSHEHTDYAWLPPETAVGRLSDPQEHAVAVATEVYDP</sequence>